<gene>
    <name evidence="6" type="ORF">Amac_002330</name>
</gene>
<dbReference type="PANTHER" id="PTHR43847:SF1">
    <property type="entry name" value="BLL3993 PROTEIN"/>
    <property type="match status" value="1"/>
</dbReference>
<feature type="transmembrane region" description="Helical" evidence="5">
    <location>
        <begin position="46"/>
        <end position="68"/>
    </location>
</feature>
<name>A0A5M3WJQ1_9ACTN</name>
<reference evidence="6 7" key="1">
    <citation type="submission" date="2019-10" db="EMBL/GenBank/DDBJ databases">
        <title>Whole genome shotgun sequence of Acrocarpospora macrocephala NBRC 16266.</title>
        <authorList>
            <person name="Ichikawa N."/>
            <person name="Kimura A."/>
            <person name="Kitahashi Y."/>
            <person name="Komaki H."/>
            <person name="Oguchi A."/>
        </authorList>
    </citation>
    <scope>NUCLEOTIDE SEQUENCE [LARGE SCALE GENOMIC DNA]</scope>
    <source>
        <strain evidence="6 7">NBRC 16266</strain>
    </source>
</reference>
<dbReference type="PROSITE" id="PS50244">
    <property type="entry name" value="S5A_REDUCTASE"/>
    <property type="match status" value="1"/>
</dbReference>
<evidence type="ECO:0000256" key="4">
    <source>
        <dbReference type="ARBA" id="ARBA00023136"/>
    </source>
</evidence>
<comment type="caution">
    <text evidence="6">The sequence shown here is derived from an EMBL/GenBank/DDBJ whole genome shotgun (WGS) entry which is preliminary data.</text>
</comment>
<dbReference type="OrthoDB" id="941586at2"/>
<dbReference type="Pfam" id="PF04191">
    <property type="entry name" value="PEMT"/>
    <property type="match status" value="1"/>
</dbReference>
<dbReference type="InterPro" id="IPR007318">
    <property type="entry name" value="Phopholipid_MeTrfase"/>
</dbReference>
<evidence type="ECO:0000256" key="3">
    <source>
        <dbReference type="ARBA" id="ARBA00022989"/>
    </source>
</evidence>
<keyword evidence="3 5" id="KW-1133">Transmembrane helix</keyword>
<feature type="transmembrane region" description="Helical" evidence="5">
    <location>
        <begin position="120"/>
        <end position="137"/>
    </location>
</feature>
<accession>A0A5M3WJQ1</accession>
<dbReference type="Gene3D" id="1.20.120.1630">
    <property type="match status" value="1"/>
</dbReference>
<evidence type="ECO:0000256" key="1">
    <source>
        <dbReference type="ARBA" id="ARBA00004127"/>
    </source>
</evidence>
<dbReference type="AlphaFoldDB" id="A0A5M3WJQ1"/>
<dbReference type="EMBL" id="BLAE01000003">
    <property type="protein sequence ID" value="GES06638.1"/>
    <property type="molecule type" value="Genomic_DNA"/>
</dbReference>
<evidence type="ECO:0000256" key="2">
    <source>
        <dbReference type="ARBA" id="ARBA00022692"/>
    </source>
</evidence>
<dbReference type="GO" id="GO:0012505">
    <property type="term" value="C:endomembrane system"/>
    <property type="evidence" value="ECO:0007669"/>
    <property type="project" value="UniProtKB-SubCell"/>
</dbReference>
<dbReference type="InterPro" id="IPR052527">
    <property type="entry name" value="Metal_cation-efflux_comp"/>
</dbReference>
<keyword evidence="4 5" id="KW-0472">Membrane</keyword>
<sequence>MRRTPAAIGSAIFFAVAPGSVAGLGPWLITRWRVSDLPDGLTWAEIPLRVVGAVLVLAGVAVLIHAFVRFVAEGAGTPAPVAPPEHLVIGGLYRYVRNPMYVGVLSAIIGQALLLSQFGLFWYAAAVFLAFFLFVRMHEEPALRRTFGTAYDEYRMAVPGWLPRLRPWSG</sequence>
<protein>
    <submittedName>
        <fullName evidence="6">Uncharacterized protein</fullName>
    </submittedName>
</protein>
<organism evidence="6 7">
    <name type="scientific">Acrocarpospora macrocephala</name>
    <dbReference type="NCBI Taxonomy" id="150177"/>
    <lineage>
        <taxon>Bacteria</taxon>
        <taxon>Bacillati</taxon>
        <taxon>Actinomycetota</taxon>
        <taxon>Actinomycetes</taxon>
        <taxon>Streptosporangiales</taxon>
        <taxon>Streptosporangiaceae</taxon>
        <taxon>Acrocarpospora</taxon>
    </lineage>
</organism>
<dbReference type="PANTHER" id="PTHR43847">
    <property type="entry name" value="BLL3993 PROTEIN"/>
    <property type="match status" value="1"/>
</dbReference>
<dbReference type="Proteomes" id="UP000331127">
    <property type="component" value="Unassembled WGS sequence"/>
</dbReference>
<keyword evidence="7" id="KW-1185">Reference proteome</keyword>
<comment type="subcellular location">
    <subcellularLocation>
        <location evidence="1">Endomembrane system</location>
        <topology evidence="1">Multi-pass membrane protein</topology>
    </subcellularLocation>
</comment>
<evidence type="ECO:0000313" key="6">
    <source>
        <dbReference type="EMBL" id="GES06638.1"/>
    </source>
</evidence>
<evidence type="ECO:0000313" key="7">
    <source>
        <dbReference type="Proteomes" id="UP000331127"/>
    </source>
</evidence>
<feature type="transmembrane region" description="Helical" evidence="5">
    <location>
        <begin position="95"/>
        <end position="114"/>
    </location>
</feature>
<keyword evidence="2 5" id="KW-0812">Transmembrane</keyword>
<proteinExistence type="predicted"/>
<dbReference type="RefSeq" id="WP_155352361.1">
    <property type="nucleotide sequence ID" value="NZ_BAAAHL010000022.1"/>
</dbReference>
<evidence type="ECO:0000256" key="5">
    <source>
        <dbReference type="SAM" id="Phobius"/>
    </source>
</evidence>